<proteinExistence type="predicted"/>
<evidence type="ECO:0008006" key="2">
    <source>
        <dbReference type="Google" id="ProtNLM"/>
    </source>
</evidence>
<comment type="caution">
    <text evidence="1">The sequence shown here is derived from an EMBL/GenBank/DDBJ whole genome shotgun (WGS) entry which is preliminary data.</text>
</comment>
<sequence length="212" mass="23910">MFISIAHPELLNVADLQTRQSYFGGAQEWYSSEWGRRAGCGPTCAANLSAYLALTRPALRALYRGKDMDRAEFLRHMEEIFPFFAPGPMGLNRVELFSEGMVTFAASRDILLVPHVFAVSGNRRPDRPPVSALTEFVRAGLDADCPLGFLNLSRGREKNLQDWHWISIISADFKPDQLTARASDEGIVREFDLQLWYLSTRMSGGLVYFTQN</sequence>
<organism evidence="1">
    <name type="scientific">bioreactor metagenome</name>
    <dbReference type="NCBI Taxonomy" id="1076179"/>
    <lineage>
        <taxon>unclassified sequences</taxon>
        <taxon>metagenomes</taxon>
        <taxon>ecological metagenomes</taxon>
    </lineage>
</organism>
<accession>A0A644YBB0</accession>
<dbReference type="AlphaFoldDB" id="A0A644YBB0"/>
<evidence type="ECO:0000313" key="1">
    <source>
        <dbReference type="EMBL" id="MPM25780.1"/>
    </source>
</evidence>
<gene>
    <name evidence="1" type="ORF">SDC9_72280</name>
</gene>
<name>A0A644YBB0_9ZZZZ</name>
<reference evidence="1" key="1">
    <citation type="submission" date="2019-08" db="EMBL/GenBank/DDBJ databases">
        <authorList>
            <person name="Kucharzyk K."/>
            <person name="Murdoch R.W."/>
            <person name="Higgins S."/>
            <person name="Loffler F."/>
        </authorList>
    </citation>
    <scope>NUCLEOTIDE SEQUENCE</scope>
</reference>
<protein>
    <recommendedName>
        <fullName evidence="2">Peptidase C39-like domain-containing protein</fullName>
    </recommendedName>
</protein>
<dbReference type="EMBL" id="VSSQ01004578">
    <property type="protein sequence ID" value="MPM25780.1"/>
    <property type="molecule type" value="Genomic_DNA"/>
</dbReference>